<keyword evidence="1" id="KW-0472">Membrane</keyword>
<protein>
    <submittedName>
        <fullName evidence="2">YqzK family protein</fullName>
    </submittedName>
</protein>
<name>A0ABW8I4X5_9BACI</name>
<reference evidence="2 3" key="1">
    <citation type="submission" date="2023-07" db="EMBL/GenBank/DDBJ databases">
        <title>Bacillus lucianemedeirus sp. nov, a new species isolated from an immunobiological production facility.</title>
        <authorList>
            <person name="Costa L.V."/>
            <person name="Miranda R.V.S.L."/>
            <person name="Brandao M.L.L."/>
            <person name="Reis C.M.F."/>
            <person name="Frazao A.M."/>
            <person name="Cruz F.V."/>
            <person name="Baio P.V.P."/>
            <person name="Veras J.F.C."/>
            <person name="Ramos J.N."/>
            <person name="Vieira V."/>
        </authorList>
    </citation>
    <scope>NUCLEOTIDE SEQUENCE [LARGE SCALE GENOMIC DNA]</scope>
    <source>
        <strain evidence="2 3">B190/17</strain>
    </source>
</reference>
<comment type="caution">
    <text evidence="2">The sequence shown here is derived from an EMBL/GenBank/DDBJ whole genome shotgun (WGS) entry which is preliminary data.</text>
</comment>
<feature type="transmembrane region" description="Helical" evidence="1">
    <location>
        <begin position="15"/>
        <end position="33"/>
    </location>
</feature>
<accession>A0ABW8I4X5</accession>
<dbReference type="InterPro" id="IPR025321">
    <property type="entry name" value="DUF4227"/>
</dbReference>
<organism evidence="2 3">
    <name type="scientific">Bacillus lumedeiriae</name>
    <dbReference type="NCBI Taxonomy" id="3058829"/>
    <lineage>
        <taxon>Bacteria</taxon>
        <taxon>Bacillati</taxon>
        <taxon>Bacillota</taxon>
        <taxon>Bacilli</taxon>
        <taxon>Bacillales</taxon>
        <taxon>Bacillaceae</taxon>
        <taxon>Bacillus</taxon>
    </lineage>
</organism>
<keyword evidence="1" id="KW-0812">Transmembrane</keyword>
<gene>
    <name evidence="2" type="ORF">QYG89_01015</name>
</gene>
<evidence type="ECO:0000256" key="1">
    <source>
        <dbReference type="SAM" id="Phobius"/>
    </source>
</evidence>
<dbReference type="Proteomes" id="UP001619911">
    <property type="component" value="Unassembled WGS sequence"/>
</dbReference>
<dbReference type="EMBL" id="JAUIYO010000001">
    <property type="protein sequence ID" value="MFK2824274.1"/>
    <property type="molecule type" value="Genomic_DNA"/>
</dbReference>
<proteinExistence type="predicted"/>
<dbReference type="RefSeq" id="WP_404313766.1">
    <property type="nucleotide sequence ID" value="NZ_JAUIYO010000001.1"/>
</dbReference>
<keyword evidence="1" id="KW-1133">Transmembrane helix</keyword>
<evidence type="ECO:0000313" key="3">
    <source>
        <dbReference type="Proteomes" id="UP001619911"/>
    </source>
</evidence>
<evidence type="ECO:0000313" key="2">
    <source>
        <dbReference type="EMBL" id="MFK2824274.1"/>
    </source>
</evidence>
<keyword evidence="3" id="KW-1185">Reference proteome</keyword>
<sequence length="76" mass="9214">MKRDLAKTIWGTCKVFIFFTSCTLLFYSGFLWIQHEYEKQHRYTEPEGEAMKVISPLEENTDRWLERLLLFYLDGE</sequence>
<dbReference type="Pfam" id="PF14004">
    <property type="entry name" value="DUF4227"/>
    <property type="match status" value="1"/>
</dbReference>